<accession>A0ABR3MCZ1</accession>
<evidence type="ECO:0000313" key="3">
    <source>
        <dbReference type="Proteomes" id="UP001558613"/>
    </source>
</evidence>
<proteinExistence type="predicted"/>
<reference evidence="2 3" key="1">
    <citation type="submission" date="2023-09" db="EMBL/GenBank/DDBJ databases">
        <authorList>
            <person name="Wang M."/>
        </authorList>
    </citation>
    <scope>NUCLEOTIDE SEQUENCE [LARGE SCALE GENOMIC DNA]</scope>
    <source>
        <strain evidence="2">GT-2023</strain>
        <tissue evidence="2">Liver</tissue>
    </source>
</reference>
<organism evidence="2 3">
    <name type="scientific">Cirrhinus molitorella</name>
    <name type="common">mud carp</name>
    <dbReference type="NCBI Taxonomy" id="172907"/>
    <lineage>
        <taxon>Eukaryota</taxon>
        <taxon>Metazoa</taxon>
        <taxon>Chordata</taxon>
        <taxon>Craniata</taxon>
        <taxon>Vertebrata</taxon>
        <taxon>Euteleostomi</taxon>
        <taxon>Actinopterygii</taxon>
        <taxon>Neopterygii</taxon>
        <taxon>Teleostei</taxon>
        <taxon>Ostariophysi</taxon>
        <taxon>Cypriniformes</taxon>
        <taxon>Cyprinidae</taxon>
        <taxon>Labeoninae</taxon>
        <taxon>Labeonini</taxon>
        <taxon>Cirrhinus</taxon>
    </lineage>
</organism>
<feature type="compositionally biased region" description="Basic and acidic residues" evidence="1">
    <location>
        <begin position="59"/>
        <end position="91"/>
    </location>
</feature>
<gene>
    <name evidence="2" type="ORF">QQF64_007104</name>
</gene>
<dbReference type="Proteomes" id="UP001558613">
    <property type="component" value="Unassembled WGS sequence"/>
</dbReference>
<feature type="compositionally biased region" description="Polar residues" evidence="1">
    <location>
        <begin position="34"/>
        <end position="48"/>
    </location>
</feature>
<name>A0ABR3MCZ1_9TELE</name>
<feature type="region of interest" description="Disordered" evidence="1">
    <location>
        <begin position="34"/>
        <end position="113"/>
    </location>
</feature>
<sequence>MMVMSGFGRKGPKCRLSETNKYLLTTLIQGCTGVSNLEPTATSRNRSMPSVVDGLENSGEARQKDGEKTRDVICRARNQRDRTQSRLESETRSSAQGLVGSLPWRTNQQGFSG</sequence>
<feature type="compositionally biased region" description="Polar residues" evidence="1">
    <location>
        <begin position="104"/>
        <end position="113"/>
    </location>
</feature>
<evidence type="ECO:0000313" key="2">
    <source>
        <dbReference type="EMBL" id="KAL1261839.1"/>
    </source>
</evidence>
<comment type="caution">
    <text evidence="2">The sequence shown here is derived from an EMBL/GenBank/DDBJ whole genome shotgun (WGS) entry which is preliminary data.</text>
</comment>
<dbReference type="EMBL" id="JAYMGO010000014">
    <property type="protein sequence ID" value="KAL1261839.1"/>
    <property type="molecule type" value="Genomic_DNA"/>
</dbReference>
<keyword evidence="3" id="KW-1185">Reference proteome</keyword>
<evidence type="ECO:0000256" key="1">
    <source>
        <dbReference type="SAM" id="MobiDB-lite"/>
    </source>
</evidence>
<protein>
    <submittedName>
        <fullName evidence="2">Uncharacterized protein</fullName>
    </submittedName>
</protein>